<dbReference type="InterPro" id="IPR059115">
    <property type="entry name" value="Rib"/>
</dbReference>
<evidence type="ECO:0000259" key="4">
    <source>
        <dbReference type="Pfam" id="PF08428"/>
    </source>
</evidence>
<dbReference type="Proteomes" id="UP000050973">
    <property type="component" value="Unassembled WGS sequence"/>
</dbReference>
<feature type="compositionally biased region" description="Polar residues" evidence="2">
    <location>
        <begin position="51"/>
        <end position="73"/>
    </location>
</feature>
<evidence type="ECO:0000256" key="2">
    <source>
        <dbReference type="SAM" id="MobiDB-lite"/>
    </source>
</evidence>
<feature type="region of interest" description="Disordered" evidence="2">
    <location>
        <begin position="49"/>
        <end position="99"/>
    </location>
</feature>
<sequence>MASHNHGGASSNLSIHKPIDVKKLTLGVASVALGTTFILANSTVAHADDANPNQGSSDNSAIVTNGDANQGTAVNLPASQLDDDSDHTGEPSVPEENLDPAIVPISTVVGQEPAAKLAITPTSEMQRETDYQASWKQAPDVSKVETTTGIVNVQYTDFEGQAINKDFTVPVNVFAKESDYATIYGDPASIPASDRVQTVIRFYDLTSKQLLLNSCRKLGTIMLPVP</sequence>
<keyword evidence="1" id="KW-0732">Signal</keyword>
<dbReference type="Pfam" id="PF08428">
    <property type="entry name" value="Rib"/>
    <property type="match status" value="1"/>
</dbReference>
<evidence type="ECO:0000313" key="5">
    <source>
        <dbReference type="EMBL" id="KRM15084.1"/>
    </source>
</evidence>
<feature type="domain" description="YSIRK Gram-positive signal peptide" evidence="3">
    <location>
        <begin position="23"/>
        <end position="39"/>
    </location>
</feature>
<dbReference type="Pfam" id="PF04650">
    <property type="entry name" value="YSIRK_signal"/>
    <property type="match status" value="1"/>
</dbReference>
<dbReference type="AlphaFoldDB" id="A0A0R1WLJ8"/>
<dbReference type="InterPro" id="IPR005877">
    <property type="entry name" value="YSIRK_signal_dom"/>
</dbReference>
<name>A0A0R1WLJ8_9LACO</name>
<dbReference type="EMBL" id="AZGE01000016">
    <property type="protein sequence ID" value="KRM15084.1"/>
    <property type="molecule type" value="Genomic_DNA"/>
</dbReference>
<evidence type="ECO:0000313" key="6">
    <source>
        <dbReference type="Proteomes" id="UP000050973"/>
    </source>
</evidence>
<dbReference type="PATRIC" id="fig|1423779.3.peg.537"/>
<organism evidence="5 6">
    <name type="scientific">Limosilactobacillus oris DSM 4864</name>
    <dbReference type="NCBI Taxonomy" id="1423779"/>
    <lineage>
        <taxon>Bacteria</taxon>
        <taxon>Bacillati</taxon>
        <taxon>Bacillota</taxon>
        <taxon>Bacilli</taxon>
        <taxon>Lactobacillales</taxon>
        <taxon>Lactobacillaceae</taxon>
        <taxon>Limosilactobacillus</taxon>
    </lineage>
</organism>
<comment type="caution">
    <text evidence="5">The sequence shown here is derived from an EMBL/GenBank/DDBJ whole genome shotgun (WGS) entry which is preliminary data.</text>
</comment>
<dbReference type="RefSeq" id="WP_003712086.1">
    <property type="nucleotide sequence ID" value="NZ_AZGE01000016.1"/>
</dbReference>
<evidence type="ECO:0000259" key="3">
    <source>
        <dbReference type="Pfam" id="PF04650"/>
    </source>
</evidence>
<proteinExistence type="predicted"/>
<feature type="domain" description="Rib" evidence="4">
    <location>
        <begin position="98"/>
        <end position="158"/>
    </location>
</feature>
<evidence type="ECO:0000256" key="1">
    <source>
        <dbReference type="ARBA" id="ARBA00022729"/>
    </source>
</evidence>
<protein>
    <submittedName>
        <fullName evidence="5">Gram-positive signal peptide protein, YSIRK family</fullName>
    </submittedName>
</protein>
<reference evidence="5 6" key="1">
    <citation type="journal article" date="2015" name="Genome Announc.">
        <title>Expanding the biotechnology potential of lactobacilli through comparative genomics of 213 strains and associated genera.</title>
        <authorList>
            <person name="Sun Z."/>
            <person name="Harris H.M."/>
            <person name="McCann A."/>
            <person name="Guo C."/>
            <person name="Argimon S."/>
            <person name="Zhang W."/>
            <person name="Yang X."/>
            <person name="Jeffery I.B."/>
            <person name="Cooney J.C."/>
            <person name="Kagawa T.F."/>
            <person name="Liu W."/>
            <person name="Song Y."/>
            <person name="Salvetti E."/>
            <person name="Wrobel A."/>
            <person name="Rasinkangas P."/>
            <person name="Parkhill J."/>
            <person name="Rea M.C."/>
            <person name="O'Sullivan O."/>
            <person name="Ritari J."/>
            <person name="Douillard F.P."/>
            <person name="Paul Ross R."/>
            <person name="Yang R."/>
            <person name="Briner A.E."/>
            <person name="Felis G.E."/>
            <person name="de Vos W.M."/>
            <person name="Barrangou R."/>
            <person name="Klaenhammer T.R."/>
            <person name="Caufield P.W."/>
            <person name="Cui Y."/>
            <person name="Zhang H."/>
            <person name="O'Toole P.W."/>
        </authorList>
    </citation>
    <scope>NUCLEOTIDE SEQUENCE [LARGE SCALE GENOMIC DNA]</scope>
    <source>
        <strain evidence="5 6">DSM 4864</strain>
    </source>
</reference>
<accession>A0A0R1WLJ8</accession>
<gene>
    <name evidence="5" type="ORF">FC49_GL000527</name>
</gene>